<keyword evidence="1" id="KW-0560">Oxidoreductase</keyword>
<sequence length="294" mass="31821">MLERAEIIRQKYLRHDKKFPHVWCPGCGNGIVMGALLRAVHSLGLDKDEVVLASGIGCSGRMPTYIDFNTIHTTHGRALTFATGIKLAKPELTVLTVMGDGDSTAIGGNHFIHAARRNINLTAIIINNATYGMTGGQYSPATPYGSKSTTSVYGHVEHAFNIAELAAAAGASFVARSTVYHATHLEQMIKKAIEKRGFSVMEIISNCHVQHGRRNKLGGAVEMINGFKEQSVTVAKAAKMTPAALEGKITIGVLADVDKPISTDEYRRIAEEAREKADNITKAIDKNGVKCYEE</sequence>
<dbReference type="Pfam" id="PF02775">
    <property type="entry name" value="TPP_enzyme_C"/>
    <property type="match status" value="1"/>
</dbReference>
<dbReference type="PANTHER" id="PTHR48084">
    <property type="entry name" value="2-OXOGLUTARATE OXIDOREDUCTASE SUBUNIT KORB-RELATED"/>
    <property type="match status" value="1"/>
</dbReference>
<evidence type="ECO:0000313" key="3">
    <source>
        <dbReference type="EMBL" id="MBN4067908.1"/>
    </source>
</evidence>
<evidence type="ECO:0000259" key="2">
    <source>
        <dbReference type="Pfam" id="PF02775"/>
    </source>
</evidence>
<dbReference type="SUPFAM" id="SSF52518">
    <property type="entry name" value="Thiamin diphosphate-binding fold (THDP-binding)"/>
    <property type="match status" value="1"/>
</dbReference>
<proteinExistence type="predicted"/>
<keyword evidence="4" id="KW-1185">Reference proteome</keyword>
<comment type="caution">
    <text evidence="3">The sequence shown here is derived from an EMBL/GenBank/DDBJ whole genome shotgun (WGS) entry which is preliminary data.</text>
</comment>
<reference evidence="3 4" key="1">
    <citation type="submission" date="2021-02" db="EMBL/GenBank/DDBJ databases">
        <title>Activity-based single-cell genomes from oceanic crustal fluid captures similar information to metagenomic and metatranscriptomic surveys with orders of magnitude less sampling.</title>
        <authorList>
            <person name="D'Angelo T.S."/>
            <person name="Orcutt B.N."/>
        </authorList>
    </citation>
    <scope>NUCLEOTIDE SEQUENCE [LARGE SCALE GENOMIC DNA]</scope>
    <source>
        <strain evidence="3">AH-315-G02</strain>
    </source>
</reference>
<dbReference type="InterPro" id="IPR011766">
    <property type="entry name" value="TPP_enzyme_TPP-bd"/>
</dbReference>
<dbReference type="InterPro" id="IPR029061">
    <property type="entry name" value="THDP-binding"/>
</dbReference>
<dbReference type="Gene3D" id="3.40.50.970">
    <property type="match status" value="1"/>
</dbReference>
<organism evidence="3 4">
    <name type="scientific">Desulfotalea psychrophila</name>
    <dbReference type="NCBI Taxonomy" id="84980"/>
    <lineage>
        <taxon>Bacteria</taxon>
        <taxon>Pseudomonadati</taxon>
        <taxon>Thermodesulfobacteriota</taxon>
        <taxon>Desulfobulbia</taxon>
        <taxon>Desulfobulbales</taxon>
        <taxon>Desulfocapsaceae</taxon>
        <taxon>Desulfotalea</taxon>
    </lineage>
</organism>
<dbReference type="EMBL" id="JAFITO010000001">
    <property type="protein sequence ID" value="MBN4067908.1"/>
    <property type="molecule type" value="Genomic_DNA"/>
</dbReference>
<feature type="domain" description="Thiamine pyrophosphate enzyme TPP-binding" evidence="2">
    <location>
        <begin position="56"/>
        <end position="203"/>
    </location>
</feature>
<gene>
    <name evidence="3" type="ORF">JYU06_00070</name>
</gene>
<dbReference type="PANTHER" id="PTHR48084:SF1">
    <property type="entry name" value="2-OXOGLUTARATE SYNTHASE SUBUNIT KORB"/>
    <property type="match status" value="1"/>
</dbReference>
<dbReference type="InterPro" id="IPR051457">
    <property type="entry name" value="2-oxoacid:Fd_oxidoreductase"/>
</dbReference>
<protein>
    <submittedName>
        <fullName evidence="3">2-oxoacid:ferredoxin oxidoreductase subunit beta</fullName>
    </submittedName>
</protein>
<dbReference type="CDD" id="cd03375">
    <property type="entry name" value="TPP_OGFOR"/>
    <property type="match status" value="1"/>
</dbReference>
<dbReference type="Proteomes" id="UP000717534">
    <property type="component" value="Unassembled WGS sequence"/>
</dbReference>
<accession>A0ABS3AT17</accession>
<evidence type="ECO:0000256" key="1">
    <source>
        <dbReference type="ARBA" id="ARBA00023002"/>
    </source>
</evidence>
<evidence type="ECO:0000313" key="4">
    <source>
        <dbReference type="Proteomes" id="UP000717534"/>
    </source>
</evidence>
<name>A0ABS3AT17_9BACT</name>